<comment type="subcellular location">
    <subcellularLocation>
        <location evidence="1">Membrane</location>
        <topology evidence="1">Single-pass membrane protein</topology>
    </subcellularLocation>
</comment>
<dbReference type="PANTHER" id="PTHR21461">
    <property type="entry name" value="GLYCOSYLTRANSFERASE FAMILY 92 PROTEIN"/>
    <property type="match status" value="1"/>
</dbReference>
<keyword evidence="7" id="KW-0472">Membrane</keyword>
<evidence type="ECO:0000313" key="11">
    <source>
        <dbReference type="RefSeq" id="XP_025019135.1"/>
    </source>
</evidence>
<feature type="signal peptide" evidence="9">
    <location>
        <begin position="1"/>
        <end position="19"/>
    </location>
</feature>
<evidence type="ECO:0000256" key="1">
    <source>
        <dbReference type="ARBA" id="ARBA00004167"/>
    </source>
</evidence>
<dbReference type="Proteomes" id="UP000695026">
    <property type="component" value="Unplaced"/>
</dbReference>
<protein>
    <recommendedName>
        <fullName evidence="8">Glycosyltransferase family 92 protein</fullName>
        <ecNumber evidence="8">2.4.1.-</ecNumber>
    </recommendedName>
</protein>
<accession>A0A9F5I9V1</accession>
<dbReference type="OrthoDB" id="2526284at2759"/>
<dbReference type="OMA" id="IVCLEPH"/>
<feature type="chain" id="PRO_5039903173" description="Glycosyltransferase family 92 protein" evidence="9">
    <location>
        <begin position="20"/>
        <end position="442"/>
    </location>
</feature>
<evidence type="ECO:0000256" key="8">
    <source>
        <dbReference type="RuleBase" id="RU366017"/>
    </source>
</evidence>
<dbReference type="PANTHER" id="PTHR21461:SF69">
    <property type="entry name" value="GLYCOSYLTRANSFERASE FAMILY 92 PROTEIN"/>
    <property type="match status" value="1"/>
</dbReference>
<dbReference type="KEGG" id="pbi:112540019"/>
<keyword evidence="4 8" id="KW-0808">Transferase</keyword>
<evidence type="ECO:0000256" key="3">
    <source>
        <dbReference type="ARBA" id="ARBA00022676"/>
    </source>
</evidence>
<gene>
    <name evidence="11" type="primary">LOC112540019</name>
</gene>
<keyword evidence="3 8" id="KW-0328">Glycosyltransferase</keyword>
<reference evidence="11" key="1">
    <citation type="submission" date="2025-08" db="UniProtKB">
        <authorList>
            <consortium name="RefSeq"/>
        </authorList>
    </citation>
    <scope>IDENTIFICATION</scope>
    <source>
        <tissue evidence="11">Liver</tissue>
    </source>
</reference>
<keyword evidence="5" id="KW-0812">Transmembrane</keyword>
<dbReference type="RefSeq" id="XP_025019135.1">
    <property type="nucleotide sequence ID" value="XM_025163367.1"/>
</dbReference>
<dbReference type="AlphaFoldDB" id="A0A9F5I9V1"/>
<evidence type="ECO:0000256" key="2">
    <source>
        <dbReference type="ARBA" id="ARBA00007647"/>
    </source>
</evidence>
<dbReference type="GO" id="GO:0016757">
    <property type="term" value="F:glycosyltransferase activity"/>
    <property type="evidence" value="ECO:0007669"/>
    <property type="project" value="UniProtKB-UniRule"/>
</dbReference>
<keyword evidence="6" id="KW-1133">Transmembrane helix</keyword>
<dbReference type="GeneID" id="112540019"/>
<evidence type="ECO:0000313" key="10">
    <source>
        <dbReference type="Proteomes" id="UP000695026"/>
    </source>
</evidence>
<proteinExistence type="inferred from homology"/>
<organism evidence="10 11">
    <name type="scientific">Python bivittatus</name>
    <name type="common">Burmese python</name>
    <name type="synonym">Python molurus bivittatus</name>
    <dbReference type="NCBI Taxonomy" id="176946"/>
    <lineage>
        <taxon>Eukaryota</taxon>
        <taxon>Metazoa</taxon>
        <taxon>Chordata</taxon>
        <taxon>Craniata</taxon>
        <taxon>Vertebrata</taxon>
        <taxon>Euteleostomi</taxon>
        <taxon>Lepidosauria</taxon>
        <taxon>Squamata</taxon>
        <taxon>Bifurcata</taxon>
        <taxon>Unidentata</taxon>
        <taxon>Episquamata</taxon>
        <taxon>Toxicofera</taxon>
        <taxon>Serpentes</taxon>
        <taxon>Henophidia</taxon>
        <taxon>Pythonidae</taxon>
        <taxon>Python</taxon>
    </lineage>
</organism>
<dbReference type="EC" id="2.4.1.-" evidence="8"/>
<evidence type="ECO:0000256" key="7">
    <source>
        <dbReference type="ARBA" id="ARBA00023136"/>
    </source>
</evidence>
<dbReference type="InterPro" id="IPR008166">
    <property type="entry name" value="Glyco_transf_92"/>
</dbReference>
<sequence length="442" mass="51650">MPRCRRKMFCLMVPFLVLLFFEKYPRRRPSAPQTKQSSGLCGGELVNDTITALKYNKTFIVSLYHDSRQQNVTRAIAVVHYKKVQDLYCWFCCSHNNRISIGRAAIDIHPERFGLPIGAADIVCVEPQSCSPRYMSIHPSAKGSMDELPKFEIKNRVPRTSFFAEFTICLSVMYENYSNVLQFIQSMEMYKILGAERVYIYKTSCSLLMDQILKFYVEEGTVEIIPWPITSYVNLSSFWYSYQDWDYGKTTVLNDCIYRNMYLSKYVVFNDINEIILPLKHLNWKNMIHSLEDQNPGAGIFFFESHFFSQNVFLSSDQFNFSLWKIVPGVNILQHVYREPYKLHINILKKMIVNPRKVVQASSYSILKGYSRTLEVSKDIAILFNCRKHHENDVGEKYLIRDTAIWRFNLSLISNVNKVLEKLDKTSKSSWSTFLESIAKIF</sequence>
<dbReference type="GO" id="GO:0016020">
    <property type="term" value="C:membrane"/>
    <property type="evidence" value="ECO:0007669"/>
    <property type="project" value="UniProtKB-SubCell"/>
</dbReference>
<name>A0A9F5I9V1_PYTBI</name>
<keyword evidence="9" id="KW-0732">Signal</keyword>
<dbReference type="GO" id="GO:0005737">
    <property type="term" value="C:cytoplasm"/>
    <property type="evidence" value="ECO:0007669"/>
    <property type="project" value="TreeGrafter"/>
</dbReference>
<evidence type="ECO:0000256" key="5">
    <source>
        <dbReference type="ARBA" id="ARBA00022692"/>
    </source>
</evidence>
<evidence type="ECO:0000256" key="6">
    <source>
        <dbReference type="ARBA" id="ARBA00022989"/>
    </source>
</evidence>
<dbReference type="Pfam" id="PF01697">
    <property type="entry name" value="Glyco_transf_92"/>
    <property type="match status" value="1"/>
</dbReference>
<evidence type="ECO:0000256" key="9">
    <source>
        <dbReference type="SAM" id="SignalP"/>
    </source>
</evidence>
<evidence type="ECO:0000256" key="4">
    <source>
        <dbReference type="ARBA" id="ARBA00022679"/>
    </source>
</evidence>
<comment type="similarity">
    <text evidence="2 8">Belongs to the glycosyltransferase 92 family.</text>
</comment>
<keyword evidence="10" id="KW-1185">Reference proteome</keyword>